<proteinExistence type="predicted"/>
<dbReference type="EMBL" id="CP054836">
    <property type="protein sequence ID" value="QKV20128.1"/>
    <property type="molecule type" value="Genomic_DNA"/>
</dbReference>
<feature type="transmembrane region" description="Helical" evidence="2">
    <location>
        <begin position="40"/>
        <end position="62"/>
    </location>
</feature>
<keyword evidence="2" id="KW-0472">Membrane</keyword>
<evidence type="ECO:0000313" key="4">
    <source>
        <dbReference type="Proteomes" id="UP000509367"/>
    </source>
</evidence>
<feature type="transmembrane region" description="Helical" evidence="2">
    <location>
        <begin position="213"/>
        <end position="233"/>
    </location>
</feature>
<evidence type="ECO:0000313" key="3">
    <source>
        <dbReference type="EMBL" id="QKV20128.1"/>
    </source>
</evidence>
<dbReference type="RefSeq" id="WP_175278019.1">
    <property type="nucleotide sequence ID" value="NZ_CP054836.1"/>
</dbReference>
<dbReference type="PANTHER" id="PTHR47755">
    <property type="entry name" value="CELL DIVISION PROTEIN FTSX"/>
    <property type="match status" value="1"/>
</dbReference>
<feature type="transmembrane region" description="Helical" evidence="2">
    <location>
        <begin position="287"/>
        <end position="309"/>
    </location>
</feature>
<evidence type="ECO:0000256" key="1">
    <source>
        <dbReference type="SAM" id="MobiDB-lite"/>
    </source>
</evidence>
<accession>A0A6N1VH65</accession>
<keyword evidence="4" id="KW-1185">Reference proteome</keyword>
<dbReference type="Proteomes" id="UP000509367">
    <property type="component" value="Chromosome"/>
</dbReference>
<dbReference type="GO" id="GO:0016020">
    <property type="term" value="C:membrane"/>
    <property type="evidence" value="ECO:0007669"/>
    <property type="project" value="InterPro"/>
</dbReference>
<feature type="transmembrane region" description="Helical" evidence="2">
    <location>
        <begin position="187"/>
        <end position="207"/>
    </location>
</feature>
<evidence type="ECO:0000256" key="2">
    <source>
        <dbReference type="SAM" id="Phobius"/>
    </source>
</evidence>
<keyword evidence="2" id="KW-1133">Transmembrane helix</keyword>
<dbReference type="PANTHER" id="PTHR47755:SF1">
    <property type="entry name" value="CELL DIVISION PROTEIN FTSX"/>
    <property type="match status" value="1"/>
</dbReference>
<reference evidence="3 4" key="1">
    <citation type="submission" date="2020-06" db="EMBL/GenBank/DDBJ databases">
        <title>Oricola thermophila sp. nov. isolated from a tidal sediments.</title>
        <authorList>
            <person name="Kwon K.K."/>
            <person name="Yang S.-H."/>
            <person name="Park M.-J."/>
        </authorList>
    </citation>
    <scope>NUCLEOTIDE SEQUENCE [LARGE SCALE GENOMIC DNA]</scope>
    <source>
        <strain evidence="3 4">MEBiC13590</strain>
    </source>
</reference>
<dbReference type="GO" id="GO:0032153">
    <property type="term" value="C:cell division site"/>
    <property type="evidence" value="ECO:0007669"/>
    <property type="project" value="TreeGrafter"/>
</dbReference>
<sequence>MSETLDRTSDEAPQSPMHRREPGLRPLAPIVPRAGVASQALILVIAIMSFLACVSVGAVSLVNKSASTWQSQIAREATIQIRPAENMDMETALEDARTIAASFDGVRDARIIGLDETAALLEPWLGSGLGIEELPVPRLVVVTIDETSPPDFELLDSTIREAIPAASLDDHRAWVDRLVAMARTTTAIGLCVLALVMSALVLTVIFATRGAMAGNHAIIEVLHFVGAEAGFIARQFQMRFLFSGIWGGLIGGGAATLMFLVVGWWSARNLTTPEGEQASAFFGDFSIGPGAFAGVLAVIVLVGVLTALTTRYTVLGTLRDIDERRADPGRID</sequence>
<protein>
    <submittedName>
        <fullName evidence="3">ABC transporter permease</fullName>
    </submittedName>
</protein>
<keyword evidence="2" id="KW-0812">Transmembrane</keyword>
<dbReference type="KEGG" id="orm:HTY61_17580"/>
<dbReference type="InterPro" id="IPR004513">
    <property type="entry name" value="FtsX"/>
</dbReference>
<name>A0A6N1VH65_9HYPH</name>
<feature type="region of interest" description="Disordered" evidence="1">
    <location>
        <begin position="1"/>
        <end position="25"/>
    </location>
</feature>
<feature type="transmembrane region" description="Helical" evidence="2">
    <location>
        <begin position="245"/>
        <end position="267"/>
    </location>
</feature>
<feature type="compositionally biased region" description="Basic and acidic residues" evidence="1">
    <location>
        <begin position="1"/>
        <end position="10"/>
    </location>
</feature>
<dbReference type="GO" id="GO:0051301">
    <property type="term" value="P:cell division"/>
    <property type="evidence" value="ECO:0007669"/>
    <property type="project" value="InterPro"/>
</dbReference>
<dbReference type="AlphaFoldDB" id="A0A6N1VH65"/>
<gene>
    <name evidence="3" type="ORF">HTY61_17580</name>
</gene>
<organism evidence="3 4">
    <name type="scientific">Oricola thermophila</name>
    <dbReference type="NCBI Taxonomy" id="2742145"/>
    <lineage>
        <taxon>Bacteria</taxon>
        <taxon>Pseudomonadati</taxon>
        <taxon>Pseudomonadota</taxon>
        <taxon>Alphaproteobacteria</taxon>
        <taxon>Hyphomicrobiales</taxon>
        <taxon>Ahrensiaceae</taxon>
        <taxon>Oricola</taxon>
    </lineage>
</organism>